<dbReference type="PRINTS" id="PR00245">
    <property type="entry name" value="OLFACTORYR"/>
</dbReference>
<evidence type="ECO:0000256" key="12">
    <source>
        <dbReference type="ARBA" id="ARBA00023180"/>
    </source>
</evidence>
<evidence type="ECO:0000256" key="13">
    <source>
        <dbReference type="ARBA" id="ARBA00023224"/>
    </source>
</evidence>
<feature type="domain" description="G-protein coupled receptors family 1 profile" evidence="16">
    <location>
        <begin position="76"/>
        <end position="339"/>
    </location>
</feature>
<keyword evidence="18" id="KW-1185">Reference proteome</keyword>
<dbReference type="OMA" id="DIWFTTE"/>
<organism evidence="17 18">
    <name type="scientific">Chrysemys picta bellii</name>
    <name type="common">Western painted turtle</name>
    <name type="synonym">Emys bellii</name>
    <dbReference type="NCBI Taxonomy" id="8478"/>
    <lineage>
        <taxon>Eukaryota</taxon>
        <taxon>Metazoa</taxon>
        <taxon>Chordata</taxon>
        <taxon>Craniata</taxon>
        <taxon>Vertebrata</taxon>
        <taxon>Euteleostomi</taxon>
        <taxon>Archelosauria</taxon>
        <taxon>Testudinata</taxon>
        <taxon>Testudines</taxon>
        <taxon>Cryptodira</taxon>
        <taxon>Durocryptodira</taxon>
        <taxon>Testudinoidea</taxon>
        <taxon>Emydidae</taxon>
        <taxon>Chrysemys</taxon>
    </lineage>
</organism>
<evidence type="ECO:0000259" key="16">
    <source>
        <dbReference type="PROSITE" id="PS50262"/>
    </source>
</evidence>
<dbReference type="InterPro" id="IPR050939">
    <property type="entry name" value="Olfactory_GPCR1"/>
</dbReference>
<protein>
    <recommendedName>
        <fullName evidence="15">Olfactory receptor</fullName>
    </recommendedName>
</protein>
<keyword evidence="5 14" id="KW-0812">Transmembrane</keyword>
<keyword evidence="7 15" id="KW-1133">Transmembrane helix</keyword>
<feature type="transmembrane region" description="Helical" evidence="15">
    <location>
        <begin position="134"/>
        <end position="155"/>
    </location>
</feature>
<keyword evidence="6 15" id="KW-0552">Olfaction</keyword>
<reference evidence="17" key="1">
    <citation type="submission" date="2025-08" db="UniProtKB">
        <authorList>
            <consortium name="Ensembl"/>
        </authorList>
    </citation>
    <scope>IDENTIFICATION</scope>
</reference>
<feature type="transmembrane region" description="Helical" evidence="15">
    <location>
        <begin position="286"/>
        <end position="306"/>
    </location>
</feature>
<comment type="subcellular location">
    <subcellularLocation>
        <location evidence="1 15">Cell membrane</location>
        <topology evidence="1 15">Multi-pass membrane protein</topology>
    </subcellularLocation>
</comment>
<dbReference type="PRINTS" id="PR00237">
    <property type="entry name" value="GPCRRHODOPSN"/>
</dbReference>
<evidence type="ECO:0000256" key="11">
    <source>
        <dbReference type="ARBA" id="ARBA00023170"/>
    </source>
</evidence>
<keyword evidence="8 14" id="KW-0297">G-protein coupled receptor</keyword>
<dbReference type="CDD" id="cd13954">
    <property type="entry name" value="7tmA_OR"/>
    <property type="match status" value="1"/>
</dbReference>
<keyword evidence="11 14" id="KW-0675">Receptor</keyword>
<dbReference type="Proteomes" id="UP000694380">
    <property type="component" value="Unplaced"/>
</dbReference>
<dbReference type="PROSITE" id="PS00237">
    <property type="entry name" value="G_PROTEIN_RECEP_F1_1"/>
    <property type="match status" value="1"/>
</dbReference>
<evidence type="ECO:0000256" key="8">
    <source>
        <dbReference type="ARBA" id="ARBA00023040"/>
    </source>
</evidence>
<dbReference type="Pfam" id="PF13853">
    <property type="entry name" value="7tm_4"/>
    <property type="match status" value="1"/>
</dbReference>
<proteinExistence type="inferred from homology"/>
<dbReference type="SUPFAM" id="SSF81321">
    <property type="entry name" value="Family A G protein-coupled receptor-like"/>
    <property type="match status" value="1"/>
</dbReference>
<sequence length="361" mass="41160">MITAGFKNYIRQLSLLSINNELHLTKSLVYFFNTQMEKGNQTNLKEFILFGFPGSWYLQISLFLLFLFMYILMLMGNITIISLVGTHRRLHTPMYFFLCNLSFPDICFTTAYIPKTLAILVSQSKTVSFPSCLLQMYFVFSLGCTEYLLLAAIAYDRYLAICHPLHYSSIMNSTLSIHLALGSWASSFLTISVPVFLIIRLSFCDPTTINHFFCDIDSWIELSCTDMHLVEMVYITICFTVILGSLVLFTSVVILGSSSFLFTLISYIHIISAILRIHSAECRHKAFSTCSSHLIVVGLLYLTAFFQYTKPSSVSSVVLDEMFSIQYSIMTPILNPIIYSLKNKEVKTAVGKMLRKFKFLK</sequence>
<evidence type="ECO:0000256" key="1">
    <source>
        <dbReference type="ARBA" id="ARBA00004651"/>
    </source>
</evidence>
<dbReference type="Gene3D" id="1.20.1070.10">
    <property type="entry name" value="Rhodopsin 7-helix transmembrane proteins"/>
    <property type="match status" value="1"/>
</dbReference>
<evidence type="ECO:0000256" key="5">
    <source>
        <dbReference type="ARBA" id="ARBA00022692"/>
    </source>
</evidence>
<dbReference type="Ensembl" id="ENSCPBT00000006879.1">
    <property type="protein sequence ID" value="ENSCPBP00000005668.1"/>
    <property type="gene ID" value="ENSCPBG00000004528.1"/>
</dbReference>
<dbReference type="InterPro" id="IPR000725">
    <property type="entry name" value="Olfact_rcpt"/>
</dbReference>
<keyword evidence="3 15" id="KW-1003">Cell membrane</keyword>
<feature type="transmembrane region" description="Helical" evidence="15">
    <location>
        <begin position="232"/>
        <end position="265"/>
    </location>
</feature>
<keyword evidence="10" id="KW-1015">Disulfide bond</keyword>
<evidence type="ECO:0000256" key="3">
    <source>
        <dbReference type="ARBA" id="ARBA00022475"/>
    </source>
</evidence>
<dbReference type="FunFam" id="1.20.1070.10:FF:000010">
    <property type="entry name" value="Olfactory receptor"/>
    <property type="match status" value="1"/>
</dbReference>
<comment type="similarity">
    <text evidence="2 14">Belongs to the G-protein coupled receptor 1 family.</text>
</comment>
<reference evidence="17" key="2">
    <citation type="submission" date="2025-09" db="UniProtKB">
        <authorList>
            <consortium name="Ensembl"/>
        </authorList>
    </citation>
    <scope>IDENTIFICATION</scope>
</reference>
<keyword evidence="9 15" id="KW-0472">Membrane</keyword>
<evidence type="ECO:0000256" key="14">
    <source>
        <dbReference type="RuleBase" id="RU000688"/>
    </source>
</evidence>
<evidence type="ECO:0000313" key="18">
    <source>
        <dbReference type="Proteomes" id="UP000694380"/>
    </source>
</evidence>
<dbReference type="PANTHER" id="PTHR24242:SF359">
    <property type="entry name" value="ODORANT RECEPTOR-RELATED"/>
    <property type="match status" value="1"/>
</dbReference>
<dbReference type="PROSITE" id="PS50262">
    <property type="entry name" value="G_PROTEIN_RECEP_F1_2"/>
    <property type="match status" value="1"/>
</dbReference>
<dbReference type="AlphaFoldDB" id="A0A8C3FBQ2"/>
<dbReference type="PANTHER" id="PTHR24242">
    <property type="entry name" value="G-PROTEIN COUPLED RECEPTOR"/>
    <property type="match status" value="1"/>
</dbReference>
<evidence type="ECO:0000256" key="10">
    <source>
        <dbReference type="ARBA" id="ARBA00023157"/>
    </source>
</evidence>
<evidence type="ECO:0000256" key="15">
    <source>
        <dbReference type="RuleBase" id="RU363047"/>
    </source>
</evidence>
<dbReference type="FunFam" id="1.10.1220.70:FF:000001">
    <property type="entry name" value="Olfactory receptor"/>
    <property type="match status" value="1"/>
</dbReference>
<dbReference type="GeneTree" id="ENSGT01150000286948"/>
<dbReference type="GO" id="GO:0004984">
    <property type="term" value="F:olfactory receptor activity"/>
    <property type="evidence" value="ECO:0007669"/>
    <property type="project" value="InterPro"/>
</dbReference>
<feature type="transmembrane region" description="Helical" evidence="15">
    <location>
        <begin position="175"/>
        <end position="199"/>
    </location>
</feature>
<keyword evidence="13 14" id="KW-0807">Transducer</keyword>
<name>A0A8C3FBQ2_CHRPI</name>
<evidence type="ECO:0000256" key="7">
    <source>
        <dbReference type="ARBA" id="ARBA00022989"/>
    </source>
</evidence>
<dbReference type="GO" id="GO:0004930">
    <property type="term" value="F:G protein-coupled receptor activity"/>
    <property type="evidence" value="ECO:0007669"/>
    <property type="project" value="UniProtKB-KW"/>
</dbReference>
<evidence type="ECO:0000256" key="9">
    <source>
        <dbReference type="ARBA" id="ARBA00023136"/>
    </source>
</evidence>
<evidence type="ECO:0000256" key="6">
    <source>
        <dbReference type="ARBA" id="ARBA00022725"/>
    </source>
</evidence>
<dbReference type="InterPro" id="IPR017452">
    <property type="entry name" value="GPCR_Rhodpsn_7TM"/>
</dbReference>
<evidence type="ECO:0000313" key="17">
    <source>
        <dbReference type="Ensembl" id="ENSCPBP00000005668.1"/>
    </source>
</evidence>
<dbReference type="GO" id="GO:0005886">
    <property type="term" value="C:plasma membrane"/>
    <property type="evidence" value="ECO:0007669"/>
    <property type="project" value="UniProtKB-SubCell"/>
</dbReference>
<keyword evidence="12" id="KW-0325">Glycoprotein</keyword>
<keyword evidence="4 15" id="KW-0716">Sensory transduction</keyword>
<evidence type="ECO:0000256" key="4">
    <source>
        <dbReference type="ARBA" id="ARBA00022606"/>
    </source>
</evidence>
<accession>A0A8C3FBQ2</accession>
<feature type="transmembrane region" description="Helical" evidence="15">
    <location>
        <begin position="95"/>
        <end position="114"/>
    </location>
</feature>
<feature type="transmembrane region" description="Helical" evidence="15">
    <location>
        <begin position="56"/>
        <end position="83"/>
    </location>
</feature>
<evidence type="ECO:0000256" key="2">
    <source>
        <dbReference type="ARBA" id="ARBA00010663"/>
    </source>
</evidence>
<dbReference type="InterPro" id="IPR000276">
    <property type="entry name" value="GPCR_Rhodpsn"/>
</dbReference>